<dbReference type="AlphaFoldDB" id="A0A3P7L6C9"/>
<feature type="region of interest" description="Disordered" evidence="1">
    <location>
        <begin position="42"/>
        <end position="61"/>
    </location>
</feature>
<protein>
    <submittedName>
        <fullName evidence="2">Uncharacterized protein</fullName>
    </submittedName>
</protein>
<evidence type="ECO:0000256" key="1">
    <source>
        <dbReference type="SAM" id="MobiDB-lite"/>
    </source>
</evidence>
<organism evidence="2 3">
    <name type="scientific">Strongylus vulgaris</name>
    <name type="common">Blood worm</name>
    <dbReference type="NCBI Taxonomy" id="40348"/>
    <lineage>
        <taxon>Eukaryota</taxon>
        <taxon>Metazoa</taxon>
        <taxon>Ecdysozoa</taxon>
        <taxon>Nematoda</taxon>
        <taxon>Chromadorea</taxon>
        <taxon>Rhabditida</taxon>
        <taxon>Rhabditina</taxon>
        <taxon>Rhabditomorpha</taxon>
        <taxon>Strongyloidea</taxon>
        <taxon>Strongylidae</taxon>
        <taxon>Strongylus</taxon>
    </lineage>
</organism>
<sequence length="91" mass="10494">MEQLVSNLLRETKYDDFTRVKEQKPAEIQEIEKSESLHSVLSISSGSSVEDPSSQQKRYRKPSQAFLYSQSIEEPKKGYVEKGKSTKIIHF</sequence>
<dbReference type="OrthoDB" id="5872540at2759"/>
<dbReference type="Proteomes" id="UP000270094">
    <property type="component" value="Unassembled WGS sequence"/>
</dbReference>
<evidence type="ECO:0000313" key="2">
    <source>
        <dbReference type="EMBL" id="VDM74768.1"/>
    </source>
</evidence>
<gene>
    <name evidence="2" type="ORF">SVUK_LOCUS9766</name>
</gene>
<keyword evidence="3" id="KW-1185">Reference proteome</keyword>
<name>A0A3P7L6C9_STRVU</name>
<evidence type="ECO:0000313" key="3">
    <source>
        <dbReference type="Proteomes" id="UP000270094"/>
    </source>
</evidence>
<reference evidence="2 3" key="1">
    <citation type="submission" date="2018-11" db="EMBL/GenBank/DDBJ databases">
        <authorList>
            <consortium name="Pathogen Informatics"/>
        </authorList>
    </citation>
    <scope>NUCLEOTIDE SEQUENCE [LARGE SCALE GENOMIC DNA]</scope>
</reference>
<dbReference type="EMBL" id="UYYB01094629">
    <property type="protein sequence ID" value="VDM74768.1"/>
    <property type="molecule type" value="Genomic_DNA"/>
</dbReference>
<proteinExistence type="predicted"/>
<accession>A0A3P7L6C9</accession>